<dbReference type="GeneID" id="18166649"/>
<organism evidence="2 3">
    <name type="scientific">Cordyceps militaris (strain CM01)</name>
    <name type="common">Caterpillar fungus</name>
    <dbReference type="NCBI Taxonomy" id="983644"/>
    <lineage>
        <taxon>Eukaryota</taxon>
        <taxon>Fungi</taxon>
        <taxon>Dikarya</taxon>
        <taxon>Ascomycota</taxon>
        <taxon>Pezizomycotina</taxon>
        <taxon>Sordariomycetes</taxon>
        <taxon>Hypocreomycetidae</taxon>
        <taxon>Hypocreales</taxon>
        <taxon>Cordycipitaceae</taxon>
        <taxon>Cordyceps</taxon>
    </lineage>
</organism>
<reference evidence="2 3" key="1">
    <citation type="journal article" date="2011" name="Genome Biol.">
        <title>Genome sequence of the insect pathogenic fungus Cordyceps militaris, a valued traditional Chinese medicine.</title>
        <authorList>
            <person name="Zheng P."/>
            <person name="Xia Y."/>
            <person name="Xiao G."/>
            <person name="Xiong C."/>
            <person name="Hu X."/>
            <person name="Zhang S."/>
            <person name="Zheng H."/>
            <person name="Huang Y."/>
            <person name="Zhou Y."/>
            <person name="Wang S."/>
            <person name="Zhao G.P."/>
            <person name="Liu X."/>
            <person name="St Leger R.J."/>
            <person name="Wang C."/>
        </authorList>
    </citation>
    <scope>NUCLEOTIDE SEQUENCE [LARGE SCALE GENOMIC DNA]</scope>
    <source>
        <strain evidence="2 3">CM01</strain>
    </source>
</reference>
<dbReference type="EMBL" id="JH126401">
    <property type="protein sequence ID" value="EGX93254.1"/>
    <property type="molecule type" value="Genomic_DNA"/>
</dbReference>
<dbReference type="AlphaFoldDB" id="G3JGC4"/>
<keyword evidence="3" id="KW-1185">Reference proteome</keyword>
<proteinExistence type="predicted"/>
<dbReference type="HOGENOM" id="CLU_1806072_0_0_1"/>
<evidence type="ECO:0000313" key="2">
    <source>
        <dbReference type="EMBL" id="EGX93254.1"/>
    </source>
</evidence>
<evidence type="ECO:0000313" key="3">
    <source>
        <dbReference type="Proteomes" id="UP000001610"/>
    </source>
</evidence>
<dbReference type="KEGG" id="cmt:CCM_04627"/>
<dbReference type="Proteomes" id="UP000001610">
    <property type="component" value="Unassembled WGS sequence"/>
</dbReference>
<dbReference type="VEuPathDB" id="FungiDB:CCM_04627"/>
<protein>
    <submittedName>
        <fullName evidence="2">Uncharacterized protein</fullName>
    </submittedName>
</protein>
<feature type="compositionally biased region" description="Polar residues" evidence="1">
    <location>
        <begin position="130"/>
        <end position="143"/>
    </location>
</feature>
<accession>G3JGC4</accession>
<gene>
    <name evidence="2" type="ORF">CCM_04627</name>
</gene>
<evidence type="ECO:0000256" key="1">
    <source>
        <dbReference type="SAM" id="MobiDB-lite"/>
    </source>
</evidence>
<dbReference type="InParanoid" id="G3JGC4"/>
<name>G3JGC4_CORMM</name>
<sequence length="143" mass="15389">MCVSGLAGVGSFGRLFGVLGRRASRKPRRAKIGSDDKANTPASFSSNFAQEVPRGVQPHHSISIHGKQDQKQIFRSLRRRGRGGGGYGERSDTSDTRSSPFPALLSRRNLGQLCPSHPITPPLGQGEWANAQTPTQGCKPSRP</sequence>
<feature type="region of interest" description="Disordered" evidence="1">
    <location>
        <begin position="23"/>
        <end position="143"/>
    </location>
</feature>
<feature type="compositionally biased region" description="Polar residues" evidence="1">
    <location>
        <begin position="40"/>
        <end position="49"/>
    </location>
</feature>
<dbReference type="RefSeq" id="XP_006669837.1">
    <property type="nucleotide sequence ID" value="XM_006669774.1"/>
</dbReference>